<dbReference type="KEGG" id="esc:Entcl_0655"/>
<feature type="transmembrane region" description="Helical" evidence="1">
    <location>
        <begin position="6"/>
        <end position="32"/>
    </location>
</feature>
<gene>
    <name evidence="2" type="ordered locus">Entcl_0655</name>
</gene>
<dbReference type="Proteomes" id="UP000006872">
    <property type="component" value="Chromosome"/>
</dbReference>
<evidence type="ECO:0000313" key="2">
    <source>
        <dbReference type="EMBL" id="ADO46932.1"/>
    </source>
</evidence>
<accession>E3G2J3</accession>
<protein>
    <submittedName>
        <fullName evidence="2">Uncharacterized protein</fullName>
    </submittedName>
</protein>
<evidence type="ECO:0000313" key="3">
    <source>
        <dbReference type="Proteomes" id="UP000006872"/>
    </source>
</evidence>
<dbReference type="RefSeq" id="WP_013364685.1">
    <property type="nucleotide sequence ID" value="NC_014618.1"/>
</dbReference>
<sequence length="40" mass="4678">MFNTEAYWLIADTIFITLLVTSVAGLAVLYTIRRDMRRDQ</sequence>
<reference evidence="2 3" key="2">
    <citation type="journal article" date="2011" name="Stand. Genomic Sci.">
        <title>Complete genome sequence of 'Enterobacter lignolyticus' SCF1.</title>
        <authorList>
            <person name="Deangelis K.M."/>
            <person name="D'Haeseleer P."/>
            <person name="Chivian D."/>
            <person name="Fortney J.L."/>
            <person name="Khudyakov J."/>
            <person name="Simmons B."/>
            <person name="Woo H."/>
            <person name="Arkin A.P."/>
            <person name="Davenport K.W."/>
            <person name="Goodwin L."/>
            <person name="Chen A."/>
            <person name="Ivanova N."/>
            <person name="Kyrpides N.C."/>
            <person name="Mavromatis K."/>
            <person name="Woyke T."/>
            <person name="Hazen T.C."/>
        </authorList>
    </citation>
    <scope>NUCLEOTIDE SEQUENCE [LARGE SCALE GENOMIC DNA]</scope>
    <source>
        <strain evidence="2 3">SCF1</strain>
    </source>
</reference>
<dbReference type="HOGENOM" id="CLU_3289317_0_0_6"/>
<keyword evidence="1" id="KW-0812">Transmembrane</keyword>
<organism evidence="2 3">
    <name type="scientific">Enterobacter lignolyticus (strain SCF1)</name>
    <dbReference type="NCBI Taxonomy" id="701347"/>
    <lineage>
        <taxon>Bacteria</taxon>
        <taxon>Pseudomonadati</taxon>
        <taxon>Pseudomonadota</taxon>
        <taxon>Gammaproteobacteria</taxon>
        <taxon>Enterobacterales</taxon>
        <taxon>Enterobacteriaceae</taxon>
        <taxon>Pluralibacter</taxon>
    </lineage>
</organism>
<keyword evidence="1" id="KW-0472">Membrane</keyword>
<name>E3G2J3_ENTLS</name>
<reference evidence="3" key="1">
    <citation type="submission" date="2010-10" db="EMBL/GenBank/DDBJ databases">
        <title>Complete sequence of Enterobacter cloacae SCF1.</title>
        <authorList>
            <consortium name="US DOE Joint Genome Institute"/>
            <person name="Lucas S."/>
            <person name="Copeland A."/>
            <person name="Lapidus A."/>
            <person name="Cheng J.-F."/>
            <person name="Bruce D."/>
            <person name="Goodwin L."/>
            <person name="Pitluck S."/>
            <person name="Davenport K."/>
            <person name="Detter J.C."/>
            <person name="Han C."/>
            <person name="Tapia R."/>
            <person name="Land M."/>
            <person name="Hauser L."/>
            <person name="Chang Y.-J."/>
            <person name="Jeffries C."/>
            <person name="Kyrpides N."/>
            <person name="Ivanova N."/>
            <person name="Mikhailova N."/>
            <person name="DeAngelis K."/>
            <person name="Arkin A.P."/>
            <person name="Chivian D."/>
            <person name="Edwards B."/>
            <person name="Woo H."/>
            <person name="Hazen T.C."/>
            <person name="Woyke T."/>
        </authorList>
    </citation>
    <scope>NUCLEOTIDE SEQUENCE [LARGE SCALE GENOMIC DNA]</scope>
    <source>
        <strain evidence="3">SCF1</strain>
    </source>
</reference>
<proteinExistence type="predicted"/>
<evidence type="ECO:0000256" key="1">
    <source>
        <dbReference type="SAM" id="Phobius"/>
    </source>
</evidence>
<dbReference type="AlphaFoldDB" id="E3G2J3"/>
<keyword evidence="3" id="KW-1185">Reference proteome</keyword>
<dbReference type="STRING" id="701347.Entcl_0655"/>
<dbReference type="EMBL" id="CP002272">
    <property type="protein sequence ID" value="ADO46932.1"/>
    <property type="molecule type" value="Genomic_DNA"/>
</dbReference>
<keyword evidence="1" id="KW-1133">Transmembrane helix</keyword>